<dbReference type="EMBL" id="BAABHC010000020">
    <property type="protein sequence ID" value="GAA4439060.1"/>
    <property type="molecule type" value="Genomic_DNA"/>
</dbReference>
<comment type="caution">
    <text evidence="2">The sequence shown here is derived from an EMBL/GenBank/DDBJ whole genome shotgun (WGS) entry which is preliminary data.</text>
</comment>
<dbReference type="InterPro" id="IPR029045">
    <property type="entry name" value="ClpP/crotonase-like_dom_sf"/>
</dbReference>
<reference evidence="3" key="1">
    <citation type="journal article" date="2019" name="Int. J. Syst. Evol. Microbiol.">
        <title>The Global Catalogue of Microorganisms (GCM) 10K type strain sequencing project: providing services to taxonomists for standard genome sequencing and annotation.</title>
        <authorList>
            <consortium name="The Broad Institute Genomics Platform"/>
            <consortium name="The Broad Institute Genome Sequencing Center for Infectious Disease"/>
            <person name="Wu L."/>
            <person name="Ma J."/>
        </authorList>
    </citation>
    <scope>NUCLEOTIDE SEQUENCE [LARGE SCALE GENOMIC DNA]</scope>
    <source>
        <strain evidence="3">JCM 17926</strain>
    </source>
</reference>
<dbReference type="Pfam" id="PF03572">
    <property type="entry name" value="Peptidase_S41"/>
    <property type="match status" value="1"/>
</dbReference>
<organism evidence="2 3">
    <name type="scientific">Pontibacter saemangeumensis</name>
    <dbReference type="NCBI Taxonomy" id="1084525"/>
    <lineage>
        <taxon>Bacteria</taxon>
        <taxon>Pseudomonadati</taxon>
        <taxon>Bacteroidota</taxon>
        <taxon>Cytophagia</taxon>
        <taxon>Cytophagales</taxon>
        <taxon>Hymenobacteraceae</taxon>
        <taxon>Pontibacter</taxon>
    </lineage>
</organism>
<proteinExistence type="predicted"/>
<evidence type="ECO:0000313" key="2">
    <source>
        <dbReference type="EMBL" id="GAA4439060.1"/>
    </source>
</evidence>
<dbReference type="Proteomes" id="UP001500552">
    <property type="component" value="Unassembled WGS sequence"/>
</dbReference>
<accession>A0ABP8LYY0</accession>
<name>A0ABP8LYY0_9BACT</name>
<dbReference type="PANTHER" id="PTHR32060:SF30">
    <property type="entry name" value="CARBOXY-TERMINAL PROCESSING PROTEASE CTPA"/>
    <property type="match status" value="1"/>
</dbReference>
<evidence type="ECO:0000259" key="1">
    <source>
        <dbReference type="Pfam" id="PF03572"/>
    </source>
</evidence>
<feature type="domain" description="Tail specific protease" evidence="1">
    <location>
        <begin position="251"/>
        <end position="456"/>
    </location>
</feature>
<dbReference type="RefSeq" id="WP_345160855.1">
    <property type="nucleotide sequence ID" value="NZ_BAABHC010000020.1"/>
</dbReference>
<gene>
    <name evidence="2" type="ORF">GCM10023188_35050</name>
</gene>
<dbReference type="Gene3D" id="3.90.226.10">
    <property type="entry name" value="2-enoyl-CoA Hydratase, Chain A, domain 1"/>
    <property type="match status" value="1"/>
</dbReference>
<dbReference type="SUPFAM" id="SSF52096">
    <property type="entry name" value="ClpP/crotonase"/>
    <property type="match status" value="1"/>
</dbReference>
<dbReference type="InterPro" id="IPR005151">
    <property type="entry name" value="Tail-specific_protease"/>
</dbReference>
<keyword evidence="3" id="KW-1185">Reference proteome</keyword>
<sequence length="492" mass="55753">MKTKFLTVLLPIVLLVYLPLLSVAQSAQKQEQTFTPEHLREDFTRFRSALEEAHPGLYRYTPKAVFDAKFDSTFATLSNPKSEQEFYVALKPLVTLIRCGHTKFLPKGEYNYWFHAGQLFPLKLYITGSKAHILYSYDGAAEAPAGAELRAINGKPFGDILQKLLPNVSFADGLVQSSKYIELSKYFSGYYASFIEATPVYSVTYSGADGKEVTAEYPAIRLETLKASEQQKEEAKPKQSPFSLTFNEENVAVLNVDWFMNSEEAKFKKFMAEAFKTIKERNPKALVIDLRYNEGGMDSYGMLLSSYLADKPFQYFKKVVSKSNKKFSFSDRAHEPWYYGYFRSRMRKNDEGTYDVQPRKYLKEIQPARDAFTGDVYVLTNGWSFSVTGEFASVVHHMGRATFVGQETGGAYQGDNSGYFSILPLPNTNIDLGIPLWAYYTAIAKEPVKDRGIIPHHIVEPTVQDVLTGTDRELLYTLELIRKKAASQANSK</sequence>
<protein>
    <submittedName>
        <fullName evidence="2">S41 family peptidase</fullName>
    </submittedName>
</protein>
<dbReference type="PANTHER" id="PTHR32060">
    <property type="entry name" value="TAIL-SPECIFIC PROTEASE"/>
    <property type="match status" value="1"/>
</dbReference>
<evidence type="ECO:0000313" key="3">
    <source>
        <dbReference type="Proteomes" id="UP001500552"/>
    </source>
</evidence>